<evidence type="ECO:0000256" key="3">
    <source>
        <dbReference type="ARBA" id="ARBA00023180"/>
    </source>
</evidence>
<dbReference type="AlphaFoldDB" id="A0A382JF98"/>
<gene>
    <name evidence="4" type="ORF">METZ01_LOCUS263193</name>
</gene>
<feature type="non-terminal residue" evidence="4">
    <location>
        <position position="347"/>
    </location>
</feature>
<keyword evidence="3" id="KW-0325">Glycoprotein</keyword>
<dbReference type="PANTHER" id="PTHR36220:SF1">
    <property type="entry name" value="GAMMA TUBULIN COMPLEX COMPONENT C-TERMINAL DOMAIN-CONTAINING PROTEIN"/>
    <property type="match status" value="1"/>
</dbReference>
<dbReference type="Pfam" id="PF14312">
    <property type="entry name" value="FG-GAP_2"/>
    <property type="match status" value="4"/>
</dbReference>
<protein>
    <recommendedName>
        <fullName evidence="5">PKD domain-containing protein</fullName>
    </recommendedName>
</protein>
<keyword evidence="2" id="KW-0677">Repeat</keyword>
<dbReference type="InterPro" id="IPR013519">
    <property type="entry name" value="Int_alpha_beta-p"/>
</dbReference>
<dbReference type="PANTHER" id="PTHR36220">
    <property type="entry name" value="UNNAMED PRODUCT"/>
    <property type="match status" value="1"/>
</dbReference>
<keyword evidence="1" id="KW-0732">Signal</keyword>
<organism evidence="4">
    <name type="scientific">marine metagenome</name>
    <dbReference type="NCBI Taxonomy" id="408172"/>
    <lineage>
        <taxon>unclassified sequences</taxon>
        <taxon>metagenomes</taxon>
        <taxon>ecological metagenomes</taxon>
    </lineage>
</organism>
<dbReference type="InterPro" id="IPR013517">
    <property type="entry name" value="FG-GAP"/>
</dbReference>
<sequence>LQNATWVFEAKIVAENAAAFSRFGYSICLEDSILVVGSPHYGDLGQTSKGPHSGAAYIFELSSSGDWNQAQQLIPDDLSKGYNFGHSVDCAQNYIAIGAFNSAGNSTHNAGAVYIYTKANGTWILDGEEVTSPDGKNGDRFGYSISLNLSDKLYLLVGAYQHNHLKGAAYLYEKNISSTSFSKEIPIQKIKPNTLSRTKSEQYTVNKVEEKRLQIKGSQESNDWVQIHKFQPSELNNGDIFGYSVSIDEDNLVIGSPMAHGIAEQSGAAYYYRQEADATWSLKDKLINLSGKKHDQYGIHVEIASSNIFIGSTHHDGHEVDHGKIYSYRYINNEKHEKNHISSLHQR</sequence>
<dbReference type="SUPFAM" id="SSF69318">
    <property type="entry name" value="Integrin alpha N-terminal domain"/>
    <property type="match status" value="1"/>
</dbReference>
<accession>A0A382JF98</accession>
<proteinExistence type="predicted"/>
<dbReference type="EMBL" id="UINC01073732">
    <property type="protein sequence ID" value="SVC10339.1"/>
    <property type="molecule type" value="Genomic_DNA"/>
</dbReference>
<reference evidence="4" key="1">
    <citation type="submission" date="2018-05" db="EMBL/GenBank/DDBJ databases">
        <authorList>
            <person name="Lanie J.A."/>
            <person name="Ng W.-L."/>
            <person name="Kazmierczak K.M."/>
            <person name="Andrzejewski T.M."/>
            <person name="Davidsen T.M."/>
            <person name="Wayne K.J."/>
            <person name="Tettelin H."/>
            <person name="Glass J.I."/>
            <person name="Rusch D."/>
            <person name="Podicherti R."/>
            <person name="Tsui H.-C.T."/>
            <person name="Winkler M.E."/>
        </authorList>
    </citation>
    <scope>NUCLEOTIDE SEQUENCE</scope>
</reference>
<dbReference type="PROSITE" id="PS51470">
    <property type="entry name" value="FG_GAP"/>
    <property type="match status" value="1"/>
</dbReference>
<evidence type="ECO:0000256" key="2">
    <source>
        <dbReference type="ARBA" id="ARBA00022737"/>
    </source>
</evidence>
<evidence type="ECO:0000313" key="4">
    <source>
        <dbReference type="EMBL" id="SVC10339.1"/>
    </source>
</evidence>
<dbReference type="InterPro" id="IPR028994">
    <property type="entry name" value="Integrin_alpha_N"/>
</dbReference>
<evidence type="ECO:0000256" key="1">
    <source>
        <dbReference type="ARBA" id="ARBA00022729"/>
    </source>
</evidence>
<dbReference type="SMART" id="SM00191">
    <property type="entry name" value="Int_alpha"/>
    <property type="match status" value="4"/>
</dbReference>
<evidence type="ECO:0008006" key="5">
    <source>
        <dbReference type="Google" id="ProtNLM"/>
    </source>
</evidence>
<feature type="non-terminal residue" evidence="4">
    <location>
        <position position="1"/>
    </location>
</feature>
<dbReference type="Gene3D" id="2.130.10.130">
    <property type="entry name" value="Integrin alpha, N-terminal"/>
    <property type="match status" value="3"/>
</dbReference>
<name>A0A382JF98_9ZZZZ</name>